<accession>A0ABQ8SE44</accession>
<organism evidence="3 4">
    <name type="scientific">Periplaneta americana</name>
    <name type="common">American cockroach</name>
    <name type="synonym">Blatta americana</name>
    <dbReference type="NCBI Taxonomy" id="6978"/>
    <lineage>
        <taxon>Eukaryota</taxon>
        <taxon>Metazoa</taxon>
        <taxon>Ecdysozoa</taxon>
        <taxon>Arthropoda</taxon>
        <taxon>Hexapoda</taxon>
        <taxon>Insecta</taxon>
        <taxon>Pterygota</taxon>
        <taxon>Neoptera</taxon>
        <taxon>Polyneoptera</taxon>
        <taxon>Dictyoptera</taxon>
        <taxon>Blattodea</taxon>
        <taxon>Blattoidea</taxon>
        <taxon>Blattidae</taxon>
        <taxon>Blattinae</taxon>
        <taxon>Periplaneta</taxon>
    </lineage>
</organism>
<dbReference type="InterPro" id="IPR052338">
    <property type="entry name" value="Transposase_5"/>
</dbReference>
<dbReference type="Pfam" id="PF01498">
    <property type="entry name" value="HTH_Tnp_Tc3_2"/>
    <property type="match status" value="1"/>
</dbReference>
<dbReference type="InterPro" id="IPR002492">
    <property type="entry name" value="Transposase_Tc1-like"/>
</dbReference>
<reference evidence="3 4" key="1">
    <citation type="journal article" date="2022" name="Allergy">
        <title>Genome assembly and annotation of Periplaneta americana reveal a comprehensive cockroach allergen profile.</title>
        <authorList>
            <person name="Wang L."/>
            <person name="Xiong Q."/>
            <person name="Saelim N."/>
            <person name="Wang L."/>
            <person name="Nong W."/>
            <person name="Wan A.T."/>
            <person name="Shi M."/>
            <person name="Liu X."/>
            <person name="Cao Q."/>
            <person name="Hui J.H.L."/>
            <person name="Sookrung N."/>
            <person name="Leung T.F."/>
            <person name="Tungtrongchitr A."/>
            <person name="Tsui S.K.W."/>
        </authorList>
    </citation>
    <scope>NUCLEOTIDE SEQUENCE [LARGE SCALE GENOMIC DNA]</scope>
    <source>
        <strain evidence="3">PWHHKU_190912</strain>
    </source>
</reference>
<keyword evidence="4" id="KW-1185">Reference proteome</keyword>
<proteinExistence type="predicted"/>
<dbReference type="Gene3D" id="3.30.420.10">
    <property type="entry name" value="Ribonuclease H-like superfamily/Ribonuclease H"/>
    <property type="match status" value="1"/>
</dbReference>
<dbReference type="Proteomes" id="UP001148838">
    <property type="component" value="Unassembled WGS sequence"/>
</dbReference>
<gene>
    <name evidence="3" type="ORF">ANN_20988</name>
</gene>
<dbReference type="EMBL" id="JAJSOF020000029">
    <property type="protein sequence ID" value="KAJ4432369.1"/>
    <property type="molecule type" value="Genomic_DNA"/>
</dbReference>
<evidence type="ECO:0000313" key="4">
    <source>
        <dbReference type="Proteomes" id="UP001148838"/>
    </source>
</evidence>
<dbReference type="Pfam" id="PF13358">
    <property type="entry name" value="DDE_3"/>
    <property type="match status" value="1"/>
</dbReference>
<sequence length="190" mass="22084">MLRNRGYHGRMTRKKPLVSEVNRKKRLEFANSNIDKDEAWWNDVIFVDESPFSVFSQTGRVMVWSKVKEDMKIDNLQPAVKHGGGKVMVWGCLSAAGIEELVFIYGNMNKEQYLQILKENLHKSAKKLGIHNTFKFNQDNDPKNKSHIVRNWVLCNCPKVINTFPQSPDSNSIENLWNELNRRLRKVPVS</sequence>
<dbReference type="InterPro" id="IPR038717">
    <property type="entry name" value="Tc1-like_DDE_dom"/>
</dbReference>
<evidence type="ECO:0008006" key="5">
    <source>
        <dbReference type="Google" id="ProtNLM"/>
    </source>
</evidence>
<name>A0ABQ8SE44_PERAM</name>
<evidence type="ECO:0000259" key="1">
    <source>
        <dbReference type="Pfam" id="PF01498"/>
    </source>
</evidence>
<evidence type="ECO:0000313" key="3">
    <source>
        <dbReference type="EMBL" id="KAJ4432369.1"/>
    </source>
</evidence>
<protein>
    <recommendedName>
        <fullName evidence="5">Transposase</fullName>
    </recommendedName>
</protein>
<dbReference type="PANTHER" id="PTHR23022">
    <property type="entry name" value="TRANSPOSABLE ELEMENT-RELATED"/>
    <property type="match status" value="1"/>
</dbReference>
<dbReference type="PANTHER" id="PTHR23022:SF135">
    <property type="entry name" value="SI:DKEY-77F5.3"/>
    <property type="match status" value="1"/>
</dbReference>
<feature type="domain" description="Transposase Tc1-like" evidence="1">
    <location>
        <begin position="2"/>
        <end position="33"/>
    </location>
</feature>
<feature type="domain" description="Tc1-like transposase DDE" evidence="2">
    <location>
        <begin position="43"/>
        <end position="186"/>
    </location>
</feature>
<comment type="caution">
    <text evidence="3">The sequence shown here is derived from an EMBL/GenBank/DDBJ whole genome shotgun (WGS) entry which is preliminary data.</text>
</comment>
<evidence type="ECO:0000259" key="2">
    <source>
        <dbReference type="Pfam" id="PF13358"/>
    </source>
</evidence>
<dbReference type="InterPro" id="IPR036397">
    <property type="entry name" value="RNaseH_sf"/>
</dbReference>